<dbReference type="WBParaSite" id="EgrG_000910900">
    <property type="protein sequence ID" value="EgrG_000910900"/>
    <property type="gene ID" value="EgrG_000910900"/>
</dbReference>
<evidence type="ECO:0000313" key="2">
    <source>
        <dbReference type="Proteomes" id="UP000492820"/>
    </source>
</evidence>
<evidence type="ECO:0000313" key="3">
    <source>
        <dbReference type="WBParaSite" id="EgrG_000910900"/>
    </source>
</evidence>
<dbReference type="AlphaFoldDB" id="A0A068W9H5"/>
<reference evidence="1 2" key="1">
    <citation type="journal article" date="2013" name="Nature">
        <title>The genomes of four tapeworm species reveal adaptations to parasitism.</title>
        <authorList>
            <person name="Tsai I.J."/>
            <person name="Zarowiecki M."/>
            <person name="Holroyd N."/>
            <person name="Garciarrubio A."/>
            <person name="Sanchez-Flores A."/>
            <person name="Brooks K.L."/>
            <person name="Tracey A."/>
            <person name="Bobes R.J."/>
            <person name="Fragoso G."/>
            <person name="Sciutto E."/>
            <person name="Aslett M."/>
            <person name="Beasley H."/>
            <person name="Bennett H.M."/>
            <person name="Cai J."/>
            <person name="Camicia F."/>
            <person name="Clark R."/>
            <person name="Cucher M."/>
            <person name="De Silva N."/>
            <person name="Day T.A."/>
            <person name="Deplazes P."/>
            <person name="Estrada K."/>
            <person name="Fernandez C."/>
            <person name="Holland P.W."/>
            <person name="Hou J."/>
            <person name="Hu S."/>
            <person name="Huckvale T."/>
            <person name="Hung S.S."/>
            <person name="Kamenetzky L."/>
            <person name="Keane J.A."/>
            <person name="Kiss F."/>
            <person name="Koziol U."/>
            <person name="Lambert O."/>
            <person name="Liu K."/>
            <person name="Luo X."/>
            <person name="Luo Y."/>
            <person name="Macchiaroli N."/>
            <person name="Nichol S."/>
            <person name="Paps J."/>
            <person name="Parkinson J."/>
            <person name="Pouchkina-Stantcheva N."/>
            <person name="Riddiford N."/>
            <person name="Rosenzvit M."/>
            <person name="Salinas G."/>
            <person name="Wasmuth J.D."/>
            <person name="Zamanian M."/>
            <person name="Zheng Y."/>
            <person name="Cai X."/>
            <person name="Soberon X."/>
            <person name="Olson P.D."/>
            <person name="Laclette J.P."/>
            <person name="Brehm K."/>
            <person name="Berriman M."/>
            <person name="Garciarrubio A."/>
            <person name="Bobes R.J."/>
            <person name="Fragoso G."/>
            <person name="Sanchez-Flores A."/>
            <person name="Estrada K."/>
            <person name="Cevallos M.A."/>
            <person name="Morett E."/>
            <person name="Gonzalez V."/>
            <person name="Portillo T."/>
            <person name="Ochoa-Leyva A."/>
            <person name="Jose M.V."/>
            <person name="Sciutto E."/>
            <person name="Landa A."/>
            <person name="Jimenez L."/>
            <person name="Valdes V."/>
            <person name="Carrero J.C."/>
            <person name="Larralde C."/>
            <person name="Morales-Montor J."/>
            <person name="Limon-Lason J."/>
            <person name="Soberon X."/>
            <person name="Laclette J.P."/>
        </authorList>
    </citation>
    <scope>NUCLEOTIDE SEQUENCE [LARGE SCALE GENOMIC DNA]</scope>
</reference>
<organism evidence="1">
    <name type="scientific">Echinococcus granulosus</name>
    <name type="common">Hydatid tapeworm</name>
    <dbReference type="NCBI Taxonomy" id="6210"/>
    <lineage>
        <taxon>Eukaryota</taxon>
        <taxon>Metazoa</taxon>
        <taxon>Spiralia</taxon>
        <taxon>Lophotrochozoa</taxon>
        <taxon>Platyhelminthes</taxon>
        <taxon>Cestoda</taxon>
        <taxon>Eucestoda</taxon>
        <taxon>Cyclophyllidea</taxon>
        <taxon>Taeniidae</taxon>
        <taxon>Echinococcus</taxon>
        <taxon>Echinococcus granulosus group</taxon>
    </lineage>
</organism>
<name>A0A068W9H5_ECHGR</name>
<evidence type="ECO:0000313" key="1">
    <source>
        <dbReference type="EMBL" id="CDS16683.1"/>
    </source>
</evidence>
<sequence length="123" mass="13578">MVSALSISASANQLADHKDLKSPPPLILMGNHHQIKIKRQIETRPEYHEIRTDAISHGLDQQTQRGGICIGLKFVSADMILQRENFVHLQRGRNDMAAAAAAATAGCRRDRRVKGRASTDVVK</sequence>
<reference evidence="1" key="2">
    <citation type="submission" date="2014-06" db="EMBL/GenBank/DDBJ databases">
        <authorList>
            <person name="Aslett M."/>
        </authorList>
    </citation>
    <scope>NUCLEOTIDE SEQUENCE</scope>
</reference>
<dbReference type="Proteomes" id="UP000492820">
    <property type="component" value="Unassembled WGS sequence"/>
</dbReference>
<proteinExistence type="predicted"/>
<accession>A0A068W9H5</accession>
<dbReference type="EMBL" id="LK028576">
    <property type="protein sequence ID" value="CDS16683.1"/>
    <property type="molecule type" value="Genomic_DNA"/>
</dbReference>
<reference evidence="3" key="3">
    <citation type="submission" date="2020-10" db="UniProtKB">
        <authorList>
            <consortium name="WormBaseParasite"/>
        </authorList>
    </citation>
    <scope>IDENTIFICATION</scope>
</reference>
<protein>
    <submittedName>
        <fullName evidence="1 3">Uncharacterized protein</fullName>
    </submittedName>
</protein>
<gene>
    <name evidence="1" type="ORF">EgrG_000910900</name>
</gene>